<comment type="caution">
    <text evidence="3">The sequence shown here is derived from an EMBL/GenBank/DDBJ whole genome shotgun (WGS) entry which is preliminary data.</text>
</comment>
<proteinExistence type="predicted"/>
<dbReference type="AlphaFoldDB" id="A0A1Q3DHQ8"/>
<dbReference type="STRING" id="3775.A0A1Q3DHQ8"/>
<name>A0A1Q3DHQ8_CEPFO</name>
<accession>A0A1Q3DHQ8</accession>
<dbReference type="InParanoid" id="A0A1Q3DHQ8"/>
<evidence type="ECO:0000256" key="2">
    <source>
        <dbReference type="SAM" id="Phobius"/>
    </source>
</evidence>
<protein>
    <submittedName>
        <fullName evidence="3">Uncharacterized protein</fullName>
    </submittedName>
</protein>
<keyword evidence="2" id="KW-0472">Membrane</keyword>
<keyword evidence="4" id="KW-1185">Reference proteome</keyword>
<feature type="region of interest" description="Disordered" evidence="1">
    <location>
        <begin position="1"/>
        <end position="32"/>
    </location>
</feature>
<feature type="transmembrane region" description="Helical" evidence="2">
    <location>
        <begin position="69"/>
        <end position="87"/>
    </location>
</feature>
<sequence length="108" mass="12281">MPEADLIQPPPLKRLPGRPTVNRKREAGEPVAGIKRSSTVRCGICGGLAHNKRKCQRAPVMKKVNCEHMICVFYIICVEFNLFFVLLKYCSRGFQLLVEVLVAYMHHL</sequence>
<evidence type="ECO:0000256" key="1">
    <source>
        <dbReference type="SAM" id="MobiDB-lite"/>
    </source>
</evidence>
<dbReference type="EMBL" id="BDDD01008430">
    <property type="protein sequence ID" value="GAV91949.1"/>
    <property type="molecule type" value="Genomic_DNA"/>
</dbReference>
<gene>
    <name evidence="3" type="ORF">CFOL_v3_35334</name>
</gene>
<evidence type="ECO:0000313" key="3">
    <source>
        <dbReference type="EMBL" id="GAV91949.1"/>
    </source>
</evidence>
<reference evidence="4" key="1">
    <citation type="submission" date="2016-04" db="EMBL/GenBank/DDBJ databases">
        <title>Cephalotus genome sequencing.</title>
        <authorList>
            <person name="Fukushima K."/>
            <person name="Hasebe M."/>
            <person name="Fang X."/>
        </authorList>
    </citation>
    <scope>NUCLEOTIDE SEQUENCE [LARGE SCALE GENOMIC DNA]</scope>
    <source>
        <strain evidence="4">cv. St1</strain>
    </source>
</reference>
<keyword evidence="2" id="KW-1133">Transmembrane helix</keyword>
<evidence type="ECO:0000313" key="4">
    <source>
        <dbReference type="Proteomes" id="UP000187406"/>
    </source>
</evidence>
<dbReference type="Proteomes" id="UP000187406">
    <property type="component" value="Unassembled WGS sequence"/>
</dbReference>
<organism evidence="3 4">
    <name type="scientific">Cephalotus follicularis</name>
    <name type="common">Albany pitcher plant</name>
    <dbReference type="NCBI Taxonomy" id="3775"/>
    <lineage>
        <taxon>Eukaryota</taxon>
        <taxon>Viridiplantae</taxon>
        <taxon>Streptophyta</taxon>
        <taxon>Embryophyta</taxon>
        <taxon>Tracheophyta</taxon>
        <taxon>Spermatophyta</taxon>
        <taxon>Magnoliopsida</taxon>
        <taxon>eudicotyledons</taxon>
        <taxon>Gunneridae</taxon>
        <taxon>Pentapetalae</taxon>
        <taxon>rosids</taxon>
        <taxon>fabids</taxon>
        <taxon>Oxalidales</taxon>
        <taxon>Cephalotaceae</taxon>
        <taxon>Cephalotus</taxon>
    </lineage>
</organism>
<dbReference type="OrthoDB" id="1750923at2759"/>
<keyword evidence="2" id="KW-0812">Transmembrane</keyword>